<evidence type="ECO:0000313" key="1">
    <source>
        <dbReference type="EMBL" id="SYV93190.1"/>
    </source>
</evidence>
<feature type="non-terminal residue" evidence="1">
    <location>
        <position position="52"/>
    </location>
</feature>
<accession>A0A3B0PAS7</accession>
<sequence>MISSTRLGQKNGRFALNVSISRAKEKMIVYKSIYASEVTVNENEDLKLFREW</sequence>
<name>A0A3B0PAS7_MYCSY</name>
<dbReference type="EMBL" id="LS991953">
    <property type="protein sequence ID" value="SYV93190.1"/>
    <property type="molecule type" value="Genomic_DNA"/>
</dbReference>
<dbReference type="Proteomes" id="UP000259328">
    <property type="component" value="Chromosome"/>
</dbReference>
<organism evidence="1 2">
    <name type="scientific">Mycoplasmopsis synoviae</name>
    <name type="common">Mycoplasma synoviae</name>
    <dbReference type="NCBI Taxonomy" id="2109"/>
    <lineage>
        <taxon>Bacteria</taxon>
        <taxon>Bacillati</taxon>
        <taxon>Mycoplasmatota</taxon>
        <taxon>Mycoplasmoidales</taxon>
        <taxon>Metamycoplasmataceae</taxon>
        <taxon>Mycoplasmopsis</taxon>
    </lineage>
</organism>
<proteinExistence type="predicted"/>
<protein>
    <submittedName>
        <fullName evidence="1">Uncharacterized protein</fullName>
    </submittedName>
</protein>
<evidence type="ECO:0000313" key="2">
    <source>
        <dbReference type="Proteomes" id="UP000259328"/>
    </source>
</evidence>
<gene>
    <name evidence="1" type="ORF">NCTC10124_00921</name>
</gene>
<reference evidence="2" key="1">
    <citation type="submission" date="2018-06" db="EMBL/GenBank/DDBJ databases">
        <authorList>
            <consortium name="Pathogen Informatics"/>
        </authorList>
    </citation>
    <scope>NUCLEOTIDE SEQUENCE [LARGE SCALE GENOMIC DNA]</scope>
    <source>
        <strain evidence="2">NCTC10124</strain>
    </source>
</reference>
<dbReference type="AlphaFoldDB" id="A0A3B0PAS7"/>